<evidence type="ECO:0000313" key="3">
    <source>
        <dbReference type="Proteomes" id="UP000594263"/>
    </source>
</evidence>
<accession>A0A7N0UZN9</accession>
<keyword evidence="1" id="KW-0472">Membrane</keyword>
<reference evidence="2" key="1">
    <citation type="submission" date="2021-01" db="UniProtKB">
        <authorList>
            <consortium name="EnsemblPlants"/>
        </authorList>
    </citation>
    <scope>IDENTIFICATION</scope>
</reference>
<keyword evidence="3" id="KW-1185">Reference proteome</keyword>
<evidence type="ECO:0000313" key="2">
    <source>
        <dbReference type="EnsemblPlants" id="Kaladp0092s0054.1.v1.1"/>
    </source>
</evidence>
<sequence>MMMCRASRRDGVYDLSGLYSYQKWNVYALETEPEARKPSPHQGWSQDSRRLKQTASVVVVGNMLVCSDFFIFVIKAKFVNRILAFVFC</sequence>
<dbReference type="Proteomes" id="UP000594263">
    <property type="component" value="Unplaced"/>
</dbReference>
<organism evidence="2 3">
    <name type="scientific">Kalanchoe fedtschenkoi</name>
    <name type="common">Lavender scallops</name>
    <name type="synonym">South American air plant</name>
    <dbReference type="NCBI Taxonomy" id="63787"/>
    <lineage>
        <taxon>Eukaryota</taxon>
        <taxon>Viridiplantae</taxon>
        <taxon>Streptophyta</taxon>
        <taxon>Embryophyta</taxon>
        <taxon>Tracheophyta</taxon>
        <taxon>Spermatophyta</taxon>
        <taxon>Magnoliopsida</taxon>
        <taxon>eudicotyledons</taxon>
        <taxon>Gunneridae</taxon>
        <taxon>Pentapetalae</taxon>
        <taxon>Saxifragales</taxon>
        <taxon>Crassulaceae</taxon>
        <taxon>Kalanchoe</taxon>
    </lineage>
</organism>
<dbReference type="EnsemblPlants" id="Kaladp0092s0054.1.v1.1">
    <property type="protein sequence ID" value="Kaladp0092s0054.1.v1.1"/>
    <property type="gene ID" value="Kaladp0092s0054.v1.1"/>
</dbReference>
<feature type="transmembrane region" description="Helical" evidence="1">
    <location>
        <begin position="55"/>
        <end position="74"/>
    </location>
</feature>
<keyword evidence="1" id="KW-0812">Transmembrane</keyword>
<protein>
    <submittedName>
        <fullName evidence="2">Uncharacterized protein</fullName>
    </submittedName>
</protein>
<dbReference type="AlphaFoldDB" id="A0A7N0UZN9"/>
<dbReference type="Gramene" id="Kaladp0092s0054.1.v1.1">
    <property type="protein sequence ID" value="Kaladp0092s0054.1.v1.1"/>
    <property type="gene ID" value="Kaladp0092s0054.v1.1"/>
</dbReference>
<proteinExistence type="predicted"/>
<keyword evidence="1" id="KW-1133">Transmembrane helix</keyword>
<name>A0A7N0UZN9_KALFE</name>
<evidence type="ECO:0000256" key="1">
    <source>
        <dbReference type="SAM" id="Phobius"/>
    </source>
</evidence>